<feature type="region of interest" description="Disordered" evidence="1">
    <location>
        <begin position="175"/>
        <end position="240"/>
    </location>
</feature>
<keyword evidence="2" id="KW-0812">Transmembrane</keyword>
<dbReference type="AlphaFoldDB" id="A0A6L7IVF8"/>
<gene>
    <name evidence="3" type="ORF">GS424_004425</name>
</gene>
<feature type="region of interest" description="Disordered" evidence="1">
    <location>
        <begin position="466"/>
        <end position="526"/>
    </location>
</feature>
<feature type="compositionally biased region" description="Gly residues" evidence="1">
    <location>
        <begin position="189"/>
        <end position="202"/>
    </location>
</feature>
<evidence type="ECO:0000313" key="4">
    <source>
        <dbReference type="Proteomes" id="UP000478463"/>
    </source>
</evidence>
<sequence>MTKGFQQTSVRAWSAPAALLALALALALVASFVPLSQASAYFNFGTVGVSLGTTYVSLQAGASTNVSVSINPSSSDQTLGCGMAKCPQSCDTEESIAAGYSCFDANGQCTCNGRGYTTYYPQSYASSSNAGVASAYMSGSTLVITANGAGSATITVGASLRQYTDGAAYVQVDVSAPPAPVEPPSSGGSSSGGTSSGGGSSSGGEAPAALPSAAPSSSGVPEAAEAVESRDDDVNEKEMETDGGKVILSECNSHLDAPATLAKIVGTEDQVIFWSGTSSERPDYSWTFTGDKLKEDAADRAFDPTIAVSKLGTGNVANIMKQAKDGIVLDFAHSGDLPGEASVYVNVDASFDDGTVLKLYCFDPDKVAFGEAEAETTVEAGYASFTLTHCSTWALSTDDLSGYQLQETNTPGAKKQATSQTAGASDTIGSDAGAGSWIVPAAAGIVALAAIAGAVVLVVRRRKRAGEGEDGEVVGGESANEETADDGAAVEEVSGEEPAAEELPAEEPAAGESEGEAGEGDAGKAE</sequence>
<keyword evidence="2" id="KW-1133">Transmembrane helix</keyword>
<name>A0A6L7IVF8_9ACTN</name>
<protein>
    <submittedName>
        <fullName evidence="3">Uncharacterized protein</fullName>
    </submittedName>
</protein>
<dbReference type="RefSeq" id="WP_160942934.1">
    <property type="nucleotide sequence ID" value="NZ_CP063310.1"/>
</dbReference>
<dbReference type="Proteomes" id="UP000478463">
    <property type="component" value="Chromosome"/>
</dbReference>
<dbReference type="EMBL" id="CP063310">
    <property type="protein sequence ID" value="QOS69094.1"/>
    <property type="molecule type" value="Genomic_DNA"/>
</dbReference>
<evidence type="ECO:0000256" key="1">
    <source>
        <dbReference type="SAM" id="MobiDB-lite"/>
    </source>
</evidence>
<evidence type="ECO:0000256" key="2">
    <source>
        <dbReference type="SAM" id="Phobius"/>
    </source>
</evidence>
<proteinExistence type="predicted"/>
<evidence type="ECO:0000313" key="3">
    <source>
        <dbReference type="EMBL" id="QOS69094.1"/>
    </source>
</evidence>
<feature type="region of interest" description="Disordered" evidence="1">
    <location>
        <begin position="406"/>
        <end position="427"/>
    </location>
</feature>
<organism evidence="3 4">
    <name type="scientific">Eggerthella guodeyinii</name>
    <dbReference type="NCBI Taxonomy" id="2690837"/>
    <lineage>
        <taxon>Bacteria</taxon>
        <taxon>Bacillati</taxon>
        <taxon>Actinomycetota</taxon>
        <taxon>Coriobacteriia</taxon>
        <taxon>Eggerthellales</taxon>
        <taxon>Eggerthellaceae</taxon>
        <taxon>Eggerthella</taxon>
    </lineage>
</organism>
<reference evidence="3 4" key="1">
    <citation type="submission" date="2020-10" db="EMBL/GenBank/DDBJ databases">
        <title>Eggerthella sp. nov., isolated from human feces.</title>
        <authorList>
            <person name="Yajun G."/>
        </authorList>
    </citation>
    <scope>NUCLEOTIDE SEQUENCE [LARGE SCALE GENOMIC DNA]</scope>
    <source>
        <strain evidence="3 4">HF-1101</strain>
    </source>
</reference>
<accession>A0A6L7IVF8</accession>
<feature type="compositionally biased region" description="Low complexity" evidence="1">
    <location>
        <begin position="203"/>
        <end position="226"/>
    </location>
</feature>
<feature type="compositionally biased region" description="Acidic residues" evidence="1">
    <location>
        <begin position="479"/>
        <end position="505"/>
    </location>
</feature>
<feature type="transmembrane region" description="Helical" evidence="2">
    <location>
        <begin position="437"/>
        <end position="459"/>
    </location>
</feature>
<dbReference type="KEGG" id="egd:GS424_004425"/>
<keyword evidence="2" id="KW-0472">Membrane</keyword>